<feature type="transmembrane region" description="Helical" evidence="2">
    <location>
        <begin position="12"/>
        <end position="32"/>
    </location>
</feature>
<evidence type="ECO:0000256" key="2">
    <source>
        <dbReference type="SAM" id="Phobius"/>
    </source>
</evidence>
<dbReference type="InterPro" id="IPR003124">
    <property type="entry name" value="WH2_dom"/>
</dbReference>
<feature type="compositionally biased region" description="Pro residues" evidence="1">
    <location>
        <begin position="532"/>
        <end position="554"/>
    </location>
</feature>
<evidence type="ECO:0000313" key="5">
    <source>
        <dbReference type="Proteomes" id="UP000663879"/>
    </source>
</evidence>
<evidence type="ECO:0000256" key="1">
    <source>
        <dbReference type="SAM" id="MobiDB-lite"/>
    </source>
</evidence>
<reference evidence="4" key="1">
    <citation type="submission" date="2021-02" db="EMBL/GenBank/DDBJ databases">
        <authorList>
            <person name="Nowell W R."/>
        </authorList>
    </citation>
    <scope>NUCLEOTIDE SEQUENCE</scope>
    <source>
        <strain evidence="4">Ploen Becks lab</strain>
    </source>
</reference>
<dbReference type="EMBL" id="CAJNOC010000732">
    <property type="protein sequence ID" value="CAF0797133.1"/>
    <property type="molecule type" value="Genomic_DNA"/>
</dbReference>
<gene>
    <name evidence="4" type="ORF">OXX778_LOCUS6272</name>
</gene>
<dbReference type="SUPFAM" id="SSF56112">
    <property type="entry name" value="Protein kinase-like (PK-like)"/>
    <property type="match status" value="1"/>
</dbReference>
<dbReference type="SMART" id="SM00246">
    <property type="entry name" value="WH2"/>
    <property type="match status" value="1"/>
</dbReference>
<dbReference type="GO" id="GO:0003779">
    <property type="term" value="F:actin binding"/>
    <property type="evidence" value="ECO:0007669"/>
    <property type="project" value="InterPro"/>
</dbReference>
<feature type="region of interest" description="Disordered" evidence="1">
    <location>
        <begin position="508"/>
        <end position="571"/>
    </location>
</feature>
<proteinExistence type="predicted"/>
<protein>
    <recommendedName>
        <fullName evidence="3">WH2 domain-containing protein</fullName>
    </recommendedName>
</protein>
<evidence type="ECO:0000313" key="4">
    <source>
        <dbReference type="EMBL" id="CAF0797133.1"/>
    </source>
</evidence>
<dbReference type="AlphaFoldDB" id="A0A813SJC0"/>
<accession>A0A813SJC0</accession>
<keyword evidence="2" id="KW-0812">Transmembrane</keyword>
<dbReference type="Gene3D" id="1.10.510.10">
    <property type="entry name" value="Transferase(Phosphotransferase) domain 1"/>
    <property type="match status" value="1"/>
</dbReference>
<comment type="caution">
    <text evidence="4">The sequence shown here is derived from an EMBL/GenBank/DDBJ whole genome shotgun (WGS) entry which is preliminary data.</text>
</comment>
<dbReference type="CDD" id="cd22064">
    <property type="entry name" value="WH2_WAS_WASL"/>
    <property type="match status" value="1"/>
</dbReference>
<feature type="compositionally biased region" description="Low complexity" evidence="1">
    <location>
        <begin position="522"/>
        <end position="531"/>
    </location>
</feature>
<dbReference type="PROSITE" id="PS51082">
    <property type="entry name" value="WH2"/>
    <property type="match status" value="1"/>
</dbReference>
<sequence>MLRETNNKDLILFTVGPLLGLFLLIILIYIIYKLFLNRRLGEDQISILDNRFNDEEDIRLGNLRFTNDINLFQKVNEQNKKKIKDSRESAYVYLRFFMRSNPEKIYLTIEHLNKIGSQLETEKNWFLVKQLIRTESNEINKFRLISINFIDSKSNSKIKKLIEIADSMSISLNQMEVLIDKFFKSLKHPHILSYDTVNVNFEKNRLLYIQDYSRDGSLRDFLSNTNPNDSWEIKSAKNDKKFLDLKTIKEYGKQILTCLIYLKQNFLIPFDNLHSGNVILAYKKKICLLTGYENSFFLNLTRSDKMNKKYVDKLRKLYLIQEKNNDNNEILIKKAKGELEQKRLIETLRFGFLLCEMCLGSEIDDLIPNENLLSQIKMSYNQRDMNEIEKIFNFIFFNRNGLDADDEKHKKKFLIPSLEQIEAHNFFSTVKLKDYSGSDTLIDPQEIEFFQYLTGKLEIKQRKLRKKSMLDQFSNSKKRLSELKESKFEIQEENDKKDSNKTISLASTATFSAPPPPPTLSGPPLSQLSGGIPPPPAPPLLAGPPPPPLPPTSNPPNLSSLPVDNDSSDRSAFLSDIRKGMKLKKTVTIDKSNPKF</sequence>
<dbReference type="OrthoDB" id="10045021at2759"/>
<dbReference type="Pfam" id="PF02205">
    <property type="entry name" value="WH2"/>
    <property type="match status" value="1"/>
</dbReference>
<dbReference type="Proteomes" id="UP000663879">
    <property type="component" value="Unassembled WGS sequence"/>
</dbReference>
<keyword evidence="2" id="KW-1133">Transmembrane helix</keyword>
<keyword evidence="5" id="KW-1185">Reference proteome</keyword>
<dbReference type="InterPro" id="IPR011009">
    <property type="entry name" value="Kinase-like_dom_sf"/>
</dbReference>
<dbReference type="Gene3D" id="3.30.200.20">
    <property type="entry name" value="Phosphorylase Kinase, domain 1"/>
    <property type="match status" value="1"/>
</dbReference>
<evidence type="ECO:0000259" key="3">
    <source>
        <dbReference type="PROSITE" id="PS51082"/>
    </source>
</evidence>
<organism evidence="4 5">
    <name type="scientific">Brachionus calyciflorus</name>
    <dbReference type="NCBI Taxonomy" id="104777"/>
    <lineage>
        <taxon>Eukaryota</taxon>
        <taxon>Metazoa</taxon>
        <taxon>Spiralia</taxon>
        <taxon>Gnathifera</taxon>
        <taxon>Rotifera</taxon>
        <taxon>Eurotatoria</taxon>
        <taxon>Monogononta</taxon>
        <taxon>Pseudotrocha</taxon>
        <taxon>Ploima</taxon>
        <taxon>Brachionidae</taxon>
        <taxon>Brachionus</taxon>
    </lineage>
</organism>
<feature type="domain" description="WH2" evidence="3">
    <location>
        <begin position="569"/>
        <end position="586"/>
    </location>
</feature>
<keyword evidence="2" id="KW-0472">Membrane</keyword>
<name>A0A813SJC0_9BILA</name>